<sequence length="167" mass="17739">MLLQCNSGCRLVCGVVNGGLRFPTCFLENFSASYPRVVALSVPSGTICCNRDTCSLPPAIGFVCLLISLEPPGFLCVLLCSVCFCCCCLRPGHYVACCTVKSTAGDINHSRHQPPHVVQAGIVSYMVNTEYESSSRPPETDQPGGGGCQASVTVVWGERQWASLSGI</sequence>
<evidence type="ECO:0000313" key="1">
    <source>
        <dbReference type="EMBL" id="CAA96388.1"/>
    </source>
</evidence>
<reference evidence="1" key="1">
    <citation type="submission" date="1996-05" db="EMBL/GenBank/DDBJ databases">
        <title>Characterisation and chromosomal localisation of a moderately dispersed repetitive DNA sequence from Fusarium poae strains that contain virus-like particles.</title>
        <authorList>
            <person name="Fekete C."/>
            <person name="Hornok L."/>
        </authorList>
    </citation>
    <scope>NUCLEOTIDE SEQUENCE</scope>
    <source>
        <strain evidence="1">72187</strain>
    </source>
</reference>
<dbReference type="AlphaFoldDB" id="Q00841"/>
<organism evidence="1">
    <name type="scientific">Fusarium poae</name>
    <dbReference type="NCBI Taxonomy" id="36050"/>
    <lineage>
        <taxon>Eukaryota</taxon>
        <taxon>Fungi</taxon>
        <taxon>Dikarya</taxon>
        <taxon>Ascomycota</taxon>
        <taxon>Pezizomycotina</taxon>
        <taxon>Sordariomycetes</taxon>
        <taxon>Hypocreomycetidae</taxon>
        <taxon>Hypocreales</taxon>
        <taxon>Nectriaceae</taxon>
        <taxon>Fusarium</taxon>
    </lineage>
</organism>
<proteinExistence type="predicted"/>
<protein>
    <submittedName>
        <fullName evidence="1">Gag-like polyprotein</fullName>
    </submittedName>
</protein>
<dbReference type="EMBL" id="Z71706">
    <property type="protein sequence ID" value="CAA96388.1"/>
    <property type="molecule type" value="Genomic_DNA"/>
</dbReference>
<feature type="non-terminal residue" evidence="1">
    <location>
        <position position="167"/>
    </location>
</feature>
<name>Q00841_FUSPO</name>
<accession>Q00841</accession>